<feature type="compositionally biased region" description="Polar residues" evidence="1">
    <location>
        <begin position="465"/>
        <end position="475"/>
    </location>
</feature>
<name>A0A8H5B9M9_9AGAR</name>
<evidence type="ECO:0000313" key="3">
    <source>
        <dbReference type="Proteomes" id="UP000567179"/>
    </source>
</evidence>
<organism evidence="2 3">
    <name type="scientific">Psilocybe cf. subviscida</name>
    <dbReference type="NCBI Taxonomy" id="2480587"/>
    <lineage>
        <taxon>Eukaryota</taxon>
        <taxon>Fungi</taxon>
        <taxon>Dikarya</taxon>
        <taxon>Basidiomycota</taxon>
        <taxon>Agaricomycotina</taxon>
        <taxon>Agaricomycetes</taxon>
        <taxon>Agaricomycetidae</taxon>
        <taxon>Agaricales</taxon>
        <taxon>Agaricineae</taxon>
        <taxon>Strophariaceae</taxon>
        <taxon>Psilocybe</taxon>
    </lineage>
</organism>
<protein>
    <submittedName>
        <fullName evidence="2">Uncharacterized protein</fullName>
    </submittedName>
</protein>
<gene>
    <name evidence="2" type="ORF">D9619_012095</name>
</gene>
<evidence type="ECO:0000313" key="2">
    <source>
        <dbReference type="EMBL" id="KAF5318187.1"/>
    </source>
</evidence>
<feature type="region of interest" description="Disordered" evidence="1">
    <location>
        <begin position="107"/>
        <end position="149"/>
    </location>
</feature>
<comment type="caution">
    <text evidence="2">The sequence shown here is derived from an EMBL/GenBank/DDBJ whole genome shotgun (WGS) entry which is preliminary data.</text>
</comment>
<reference evidence="2 3" key="1">
    <citation type="journal article" date="2020" name="ISME J.">
        <title>Uncovering the hidden diversity of litter-decomposition mechanisms in mushroom-forming fungi.</title>
        <authorList>
            <person name="Floudas D."/>
            <person name="Bentzer J."/>
            <person name="Ahren D."/>
            <person name="Johansson T."/>
            <person name="Persson P."/>
            <person name="Tunlid A."/>
        </authorList>
    </citation>
    <scope>NUCLEOTIDE SEQUENCE [LARGE SCALE GENOMIC DNA]</scope>
    <source>
        <strain evidence="2 3">CBS 101986</strain>
    </source>
</reference>
<dbReference type="Proteomes" id="UP000567179">
    <property type="component" value="Unassembled WGS sequence"/>
</dbReference>
<feature type="region of interest" description="Disordered" evidence="1">
    <location>
        <begin position="447"/>
        <end position="475"/>
    </location>
</feature>
<dbReference type="AlphaFoldDB" id="A0A8H5B9M9"/>
<accession>A0A8H5B9M9</accession>
<dbReference type="OrthoDB" id="3222453at2759"/>
<keyword evidence="3" id="KW-1185">Reference proteome</keyword>
<feature type="region of interest" description="Disordered" evidence="1">
    <location>
        <begin position="1"/>
        <end position="36"/>
    </location>
</feature>
<dbReference type="EMBL" id="JAACJJ010000031">
    <property type="protein sequence ID" value="KAF5318187.1"/>
    <property type="molecule type" value="Genomic_DNA"/>
</dbReference>
<proteinExistence type="predicted"/>
<sequence length="490" mass="52491">MPRKHVYSDSRSILPFSPPSPAASEGEMPITSTDDHPLNLQGSSFFSSAQNITISGGMFISSPTVQAAPPLLHHMHGSNIMPSAAGSFPASFVRAISRMLSSTLNLSSTSRSNIPDNASNSPQPPQSHRAGPSSSDPSPALFSRSGHNDAQPIASMSQSLARSEYCKTYQDMLGDEGHGLPLWVPSPNLNLHPTYRRNGVSIGDVGIFTPFGAFDFLFNIFKSADDPVNVAAAPDFQPLTSGRPELSGIQKYPYFNEGVHVASQSILTVQNASDNTLQFESQERSAVLVMPTGASIEFLANVDRVKKNLAVHAESFYRFVNDVDEGLGRGIRGGELCVIHTCVKSKTFALASIRGATPTSTRLSYRRSEYQQSPSGSGNTNLRHLRHGWDISGSAQGKVGPVEADYHGLDEPEGSLENQCLFVGVLSVDVHEQSNVERSKDDIKVSVSDKGAPSGVPGVRFGKKPSNSDATNEETAPTACAHHVLLAQYA</sequence>
<evidence type="ECO:0000256" key="1">
    <source>
        <dbReference type="SAM" id="MobiDB-lite"/>
    </source>
</evidence>